<dbReference type="SUPFAM" id="SSF52091">
    <property type="entry name" value="SpoIIaa-like"/>
    <property type="match status" value="1"/>
</dbReference>
<dbReference type="PANTHER" id="PTHR43310">
    <property type="entry name" value="SULFATE TRANSPORTER YBAR-RELATED"/>
    <property type="match status" value="1"/>
</dbReference>
<feature type="transmembrane region" description="Helical" evidence="1">
    <location>
        <begin position="12"/>
        <end position="29"/>
    </location>
</feature>
<dbReference type="Pfam" id="PF01740">
    <property type="entry name" value="STAS"/>
    <property type="match status" value="1"/>
</dbReference>
<keyword evidence="1" id="KW-1133">Transmembrane helix</keyword>
<dbReference type="InterPro" id="IPR036513">
    <property type="entry name" value="STAS_dom_sf"/>
</dbReference>
<proteinExistence type="predicted"/>
<keyword evidence="1" id="KW-0472">Membrane</keyword>
<dbReference type="AlphaFoldDB" id="A0A6J4QAM7"/>
<sequence length="212" mass="23127">MINVKSGGRGRLSSFVAGVFLPILVVGLGDWVRGIPMPALVAIMIMVSVGTFSWSSLKALRTHPTSSSIVMIATVATVVWTHNLAIGVLVGVLLSGAFFAARIAQLLRVTLTLSPDRRERTYVVEDQLFYASVEDFLRAFDSREALERVTIDVSRAHIWDISSVAALDTAVLNFGRDEAEVRIVGLNEASGTIVDRLCQHDKPVALEKFMTQ</sequence>
<protein>
    <submittedName>
        <fullName evidence="3">Sulfate permease</fullName>
    </submittedName>
</protein>
<name>A0A6J4QAM7_9RHOB</name>
<evidence type="ECO:0000313" key="3">
    <source>
        <dbReference type="EMBL" id="CAA9435028.1"/>
    </source>
</evidence>
<dbReference type="InterPro" id="IPR052706">
    <property type="entry name" value="Membrane-Transporter-like"/>
</dbReference>
<evidence type="ECO:0000256" key="1">
    <source>
        <dbReference type="SAM" id="Phobius"/>
    </source>
</evidence>
<keyword evidence="1" id="KW-0812">Transmembrane</keyword>
<dbReference type="EMBL" id="CADCUU010000472">
    <property type="protein sequence ID" value="CAA9435028.1"/>
    <property type="molecule type" value="Genomic_DNA"/>
</dbReference>
<evidence type="ECO:0000259" key="2">
    <source>
        <dbReference type="Pfam" id="PF01740"/>
    </source>
</evidence>
<gene>
    <name evidence="3" type="ORF">AVDCRST_MAG15-3268</name>
</gene>
<dbReference type="InterPro" id="IPR002645">
    <property type="entry name" value="STAS_dom"/>
</dbReference>
<feature type="transmembrane region" description="Helical" evidence="1">
    <location>
        <begin position="69"/>
        <end position="99"/>
    </location>
</feature>
<dbReference type="PANTHER" id="PTHR43310:SF1">
    <property type="entry name" value="SULFATE TRANSPORTER YBAR-RELATED"/>
    <property type="match status" value="1"/>
</dbReference>
<dbReference type="Gene3D" id="3.30.750.24">
    <property type="entry name" value="STAS domain"/>
    <property type="match status" value="1"/>
</dbReference>
<accession>A0A6J4QAM7</accession>
<feature type="domain" description="STAS" evidence="2">
    <location>
        <begin position="122"/>
        <end position="195"/>
    </location>
</feature>
<feature type="transmembrane region" description="Helical" evidence="1">
    <location>
        <begin position="35"/>
        <end position="57"/>
    </location>
</feature>
<organism evidence="3">
    <name type="scientific">uncultured Rubellimicrobium sp</name>
    <dbReference type="NCBI Taxonomy" id="543078"/>
    <lineage>
        <taxon>Bacteria</taxon>
        <taxon>Pseudomonadati</taxon>
        <taxon>Pseudomonadota</taxon>
        <taxon>Alphaproteobacteria</taxon>
        <taxon>Rhodobacterales</taxon>
        <taxon>Roseobacteraceae</taxon>
        <taxon>Rubellimicrobium</taxon>
        <taxon>environmental samples</taxon>
    </lineage>
</organism>
<reference evidence="3" key="1">
    <citation type="submission" date="2020-02" db="EMBL/GenBank/DDBJ databases">
        <authorList>
            <person name="Meier V. D."/>
        </authorList>
    </citation>
    <scope>NUCLEOTIDE SEQUENCE</scope>
    <source>
        <strain evidence="3">AVDCRST_MAG15</strain>
    </source>
</reference>